<comment type="caution">
    <text evidence="1">The sequence shown here is derived from an EMBL/GenBank/DDBJ whole genome shotgun (WGS) entry which is preliminary data.</text>
</comment>
<gene>
    <name evidence="1" type="ORF">AM593_07261</name>
</gene>
<evidence type="ECO:0000313" key="1">
    <source>
        <dbReference type="EMBL" id="OPL33139.1"/>
    </source>
</evidence>
<feature type="non-terminal residue" evidence="1">
    <location>
        <position position="1"/>
    </location>
</feature>
<protein>
    <submittedName>
        <fullName evidence="1">Uncharacterized protein</fullName>
    </submittedName>
</protein>
<dbReference type="GO" id="GO:0005737">
    <property type="term" value="C:cytoplasm"/>
    <property type="evidence" value="ECO:0007669"/>
    <property type="project" value="TreeGrafter"/>
</dbReference>
<dbReference type="Proteomes" id="UP000266721">
    <property type="component" value="Unassembled WGS sequence"/>
</dbReference>
<dbReference type="PANTHER" id="PTHR46089">
    <property type="entry name" value="ALSIN HOMOLOG"/>
    <property type="match status" value="1"/>
</dbReference>
<name>A0A3L5TT94_MYTGA</name>
<proteinExistence type="predicted"/>
<keyword evidence="2" id="KW-1185">Reference proteome</keyword>
<dbReference type="PANTHER" id="PTHR46089:SF2">
    <property type="entry name" value="ALSIN HOMOLOG"/>
    <property type="match status" value="1"/>
</dbReference>
<organism evidence="1 2">
    <name type="scientific">Mytilus galloprovincialis</name>
    <name type="common">Mediterranean mussel</name>
    <dbReference type="NCBI Taxonomy" id="29158"/>
    <lineage>
        <taxon>Eukaryota</taxon>
        <taxon>Metazoa</taxon>
        <taxon>Spiralia</taxon>
        <taxon>Lophotrochozoa</taxon>
        <taxon>Mollusca</taxon>
        <taxon>Bivalvia</taxon>
        <taxon>Autobranchia</taxon>
        <taxon>Pteriomorphia</taxon>
        <taxon>Mytilida</taxon>
        <taxon>Mytiloidea</taxon>
        <taxon>Mytilidae</taxon>
        <taxon>Mytilinae</taxon>
        <taxon>Mytilus</taxon>
    </lineage>
</organism>
<dbReference type="GO" id="GO:0005085">
    <property type="term" value="F:guanyl-nucleotide exchange factor activity"/>
    <property type="evidence" value="ECO:0007669"/>
    <property type="project" value="TreeGrafter"/>
</dbReference>
<feature type="non-terminal residue" evidence="1">
    <location>
        <position position="116"/>
    </location>
</feature>
<dbReference type="GO" id="GO:0016197">
    <property type="term" value="P:endosomal transport"/>
    <property type="evidence" value="ECO:0007669"/>
    <property type="project" value="TreeGrafter"/>
</dbReference>
<dbReference type="AlphaFoldDB" id="A0A3L5TT94"/>
<dbReference type="GO" id="GO:0031267">
    <property type="term" value="F:small GTPase binding"/>
    <property type="evidence" value="ECO:0007669"/>
    <property type="project" value="TreeGrafter"/>
</dbReference>
<dbReference type="EMBL" id="KV584649">
    <property type="protein sequence ID" value="OPL33139.1"/>
    <property type="molecule type" value="Genomic_DNA"/>
</dbReference>
<reference evidence="1 2" key="1">
    <citation type="journal article" date="2016" name="PLoS ONE">
        <title>A First Insight into the Genome of the Filter-Feeder Mussel Mytilus galloprovincialis.</title>
        <authorList>
            <person name="Murgarella M."/>
            <person name="Puiu D."/>
            <person name="Novoa B."/>
            <person name="Figueras A."/>
            <person name="Posada D."/>
            <person name="Canchaya C."/>
        </authorList>
    </citation>
    <scope>NUCLEOTIDE SEQUENCE [LARGE SCALE GENOMIC DNA]</scope>
    <source>
        <tissue evidence="1">Muscle</tissue>
    </source>
</reference>
<accession>A0A3L5TT94</accession>
<dbReference type="InterPro" id="IPR051984">
    <property type="entry name" value="Alsin"/>
</dbReference>
<sequence>LMDGLVDVFRAAYVGVGAHPRLLNHAVAEVNSYVKRIYLTVRILFPDLPQNGGPLQIRSEKYVDIDSDDETDGVIALQSTKNRLCLQEVYYILFYSQRFTPLCLTFTPYTMTKWMR</sequence>
<evidence type="ECO:0000313" key="2">
    <source>
        <dbReference type="Proteomes" id="UP000266721"/>
    </source>
</evidence>